<sequence length="155" mass="17542">MTVNIEALICNLGRSYKDLVQEEIITYKSDLKGAAGDPVLLLPMAKEGVFLAFIREGRILKEITLSIQRQDSVGWVFPNELPSPLQPIMSRVWIHHTFGEPEGTVPPGIIMNRTYGWVEKYTVGGFNTAITMQINYDPDEMVKDVAFILTSELRW</sequence>
<organism evidence="1">
    <name type="scientific">Enterobacter mori</name>
    <dbReference type="NCBI Taxonomy" id="539813"/>
    <lineage>
        <taxon>Bacteria</taxon>
        <taxon>Pseudomonadati</taxon>
        <taxon>Pseudomonadota</taxon>
        <taxon>Gammaproteobacteria</taxon>
        <taxon>Enterobacterales</taxon>
        <taxon>Enterobacteriaceae</taxon>
        <taxon>Enterobacter</taxon>
    </lineage>
</organism>
<proteinExistence type="predicted"/>
<protein>
    <submittedName>
        <fullName evidence="1">Pyocin immunity protein</fullName>
    </submittedName>
</protein>
<dbReference type="InterPro" id="IPR045657">
    <property type="entry name" value="DUF6392"/>
</dbReference>
<evidence type="ECO:0000313" key="1">
    <source>
        <dbReference type="EMBL" id="QPJ99978.1"/>
    </source>
</evidence>
<reference evidence="1" key="1">
    <citation type="submission" date="2020-09" db="EMBL/GenBank/DDBJ databases">
        <title>First Report of a novel Colistin-Resistant species of Enterobacter cloacae complex Producing MCR-5 isolated from hospital sewage water.</title>
        <authorList>
            <person name="Zhou K."/>
        </authorList>
    </citation>
    <scope>NUCLEOTIDE SEQUENCE [LARGE SCALE GENOMIC DNA]</scope>
    <source>
        <strain evidence="1">HSW1412</strain>
    </source>
</reference>
<dbReference type="EMBL" id="CP061801">
    <property type="protein sequence ID" value="QPJ99978.1"/>
    <property type="molecule type" value="Genomic_DNA"/>
</dbReference>
<accession>A0A7T0DV24</accession>
<gene>
    <name evidence="1" type="ORF">IDM36_19230</name>
</gene>
<dbReference type="AlphaFoldDB" id="A0A7T0DV24"/>
<name>A0A7T0DV24_9ENTR</name>
<dbReference type="Pfam" id="PF19929">
    <property type="entry name" value="DUF6392"/>
    <property type="match status" value="1"/>
</dbReference>